<evidence type="ECO:0000256" key="1">
    <source>
        <dbReference type="SAM" id="MobiDB-lite"/>
    </source>
</evidence>
<evidence type="ECO:0000313" key="2">
    <source>
        <dbReference type="EMBL" id="GAA1959758.1"/>
    </source>
</evidence>
<organism evidence="2 3">
    <name type="scientific">Amycolatopsis minnesotensis</name>
    <dbReference type="NCBI Taxonomy" id="337894"/>
    <lineage>
        <taxon>Bacteria</taxon>
        <taxon>Bacillati</taxon>
        <taxon>Actinomycetota</taxon>
        <taxon>Actinomycetes</taxon>
        <taxon>Pseudonocardiales</taxon>
        <taxon>Pseudonocardiaceae</taxon>
        <taxon>Amycolatopsis</taxon>
    </lineage>
</organism>
<dbReference type="EMBL" id="BAAANN010000012">
    <property type="protein sequence ID" value="GAA1959758.1"/>
    <property type="molecule type" value="Genomic_DNA"/>
</dbReference>
<accession>A0ABN2QX76</accession>
<protein>
    <submittedName>
        <fullName evidence="2">Uncharacterized protein</fullName>
    </submittedName>
</protein>
<proteinExistence type="predicted"/>
<feature type="compositionally biased region" description="Basic and acidic residues" evidence="1">
    <location>
        <begin position="54"/>
        <end position="67"/>
    </location>
</feature>
<reference evidence="2 3" key="1">
    <citation type="journal article" date="2019" name="Int. J. Syst. Evol. Microbiol.">
        <title>The Global Catalogue of Microorganisms (GCM) 10K type strain sequencing project: providing services to taxonomists for standard genome sequencing and annotation.</title>
        <authorList>
            <consortium name="The Broad Institute Genomics Platform"/>
            <consortium name="The Broad Institute Genome Sequencing Center for Infectious Disease"/>
            <person name="Wu L."/>
            <person name="Ma J."/>
        </authorList>
    </citation>
    <scope>NUCLEOTIDE SEQUENCE [LARGE SCALE GENOMIC DNA]</scope>
    <source>
        <strain evidence="2 3">JCM 14545</strain>
    </source>
</reference>
<feature type="compositionally biased region" description="Basic and acidic residues" evidence="1">
    <location>
        <begin position="1"/>
        <end position="10"/>
    </location>
</feature>
<gene>
    <name evidence="2" type="ORF">GCM10009754_32820</name>
</gene>
<feature type="region of interest" description="Disordered" evidence="1">
    <location>
        <begin position="1"/>
        <end position="67"/>
    </location>
</feature>
<dbReference type="Proteomes" id="UP001501116">
    <property type="component" value="Unassembled WGS sequence"/>
</dbReference>
<feature type="compositionally biased region" description="Basic and acidic residues" evidence="1">
    <location>
        <begin position="31"/>
        <end position="42"/>
    </location>
</feature>
<comment type="caution">
    <text evidence="2">The sequence shown here is derived from an EMBL/GenBank/DDBJ whole genome shotgun (WGS) entry which is preliminary data.</text>
</comment>
<keyword evidence="3" id="KW-1185">Reference proteome</keyword>
<sequence length="67" mass="7322">MHRAGDRPDFHVGPVPANGASQPWGLPSWNERTETVVPRDKLNGSCSQAAKSRTYGDDGSSRRIQES</sequence>
<evidence type="ECO:0000313" key="3">
    <source>
        <dbReference type="Proteomes" id="UP001501116"/>
    </source>
</evidence>
<name>A0ABN2QX76_9PSEU</name>